<keyword evidence="2" id="KW-1185">Reference proteome</keyword>
<dbReference type="Proteomes" id="UP001239111">
    <property type="component" value="Chromosome 4"/>
</dbReference>
<evidence type="ECO:0000313" key="2">
    <source>
        <dbReference type="Proteomes" id="UP001239111"/>
    </source>
</evidence>
<sequence length="662" mass="76347">MELLSVSKGTFAFAEKPIYHKQKGRKNLKKNHAVDENTNSHLRDESQPWYKAFQENWSAIEGVLNEVDTSVYKKLLSDLMEFIHEIQDDPAAAGEIPTGIVMTGVNLLDRDILFDKIKSQLEMVTPYTSIIWSRDATNLRSLSQKLIAQIINTPKFNDSSELSNIQCTFHALFDWCKINNGDKTPVVIILPDFECFPKKMVHDLILILGLYAKDIKFVLITGVATTLHTVHQSLSYSAMSKLKIKVFRSKRPIQILSEVLELVLLNPSIQFKLVGKSLKVLVDMFLLYDFSINGFFQSYKLCLWTHFYNKNERSLCCEPGELGNRVSALTSKDTNHLRDELCYESLQDYLGSENDDELKELVFKCSSQFHTYMDNFLKVLQCLRRLTINLPGPPFGRTFREIYVEAVNESNIFETTQYKQAIALISCLSREDLLNSTEALISIWKGGGKVASKILKKLRQHMTSIKIASTDNFESFEDDAITPEQCRDRSSWNKSLQMRTVKLSRSPYKEAVIAFVEYLDERVFRKYLKSPKNIPLNEVFCYWEMSTVLENIKGPLHQDVFRALNRPYLDLDCECCDSTDDAILSTYPDITILYKLHLESRKMINLYDLLQSYLCIVAPERSDNQDLDPELYARFSRAVAELQMLGFIKNTRRKVDHVKRLT</sequence>
<gene>
    <name evidence="1" type="ORF">QAD02_007018</name>
</gene>
<evidence type="ECO:0000313" key="1">
    <source>
        <dbReference type="EMBL" id="KAJ8665356.1"/>
    </source>
</evidence>
<reference evidence="1" key="1">
    <citation type="submission" date="2023-04" db="EMBL/GenBank/DDBJ databases">
        <title>A chromosome-level genome assembly of the parasitoid wasp Eretmocerus hayati.</title>
        <authorList>
            <person name="Zhong Y."/>
            <person name="Liu S."/>
            <person name="Liu Y."/>
        </authorList>
    </citation>
    <scope>NUCLEOTIDE SEQUENCE</scope>
    <source>
        <strain evidence="1">ZJU_SS_LIU_2023</strain>
    </source>
</reference>
<organism evidence="1 2">
    <name type="scientific">Eretmocerus hayati</name>
    <dbReference type="NCBI Taxonomy" id="131215"/>
    <lineage>
        <taxon>Eukaryota</taxon>
        <taxon>Metazoa</taxon>
        <taxon>Ecdysozoa</taxon>
        <taxon>Arthropoda</taxon>
        <taxon>Hexapoda</taxon>
        <taxon>Insecta</taxon>
        <taxon>Pterygota</taxon>
        <taxon>Neoptera</taxon>
        <taxon>Endopterygota</taxon>
        <taxon>Hymenoptera</taxon>
        <taxon>Apocrita</taxon>
        <taxon>Proctotrupomorpha</taxon>
        <taxon>Chalcidoidea</taxon>
        <taxon>Aphelinidae</taxon>
        <taxon>Aphelininae</taxon>
        <taxon>Eretmocerus</taxon>
    </lineage>
</organism>
<proteinExistence type="predicted"/>
<accession>A0ACC2N388</accession>
<comment type="caution">
    <text evidence="1">The sequence shown here is derived from an EMBL/GenBank/DDBJ whole genome shotgun (WGS) entry which is preliminary data.</text>
</comment>
<name>A0ACC2N388_9HYME</name>
<dbReference type="EMBL" id="CM056744">
    <property type="protein sequence ID" value="KAJ8665356.1"/>
    <property type="molecule type" value="Genomic_DNA"/>
</dbReference>
<protein>
    <submittedName>
        <fullName evidence="1">Uncharacterized protein</fullName>
    </submittedName>
</protein>